<gene>
    <name evidence="4" type="ORF">DRF58_17500</name>
</gene>
<dbReference type="InterPro" id="IPR045800">
    <property type="entry name" value="HMBD"/>
</dbReference>
<sequence>MKKITLIIFIVATYTCAQSQDMKGMDMTKKEQVQQATYTCSMHPEIHATKPGNCPKCGMKLIKEKAKTVKQSSNKKNDEMQMPPKEQPKKVDKMNNMSMQKEKPQTVKRIVNTKPPKTVRYELYVTDTLVNYAGKEKRAIAVNGQIPMPALTFTEGDTAEIVVHNQLKESTSLHWHGVFLPNKEDGV</sequence>
<dbReference type="AlphaFoldDB" id="A0A3D9CJG6"/>
<dbReference type="Pfam" id="PF07732">
    <property type="entry name" value="Cu-oxidase_3"/>
    <property type="match status" value="1"/>
</dbReference>
<feature type="domain" description="Heavy metal binding" evidence="3">
    <location>
        <begin position="38"/>
        <end position="63"/>
    </location>
</feature>
<protein>
    <submittedName>
        <fullName evidence="4">Copper oxidase</fullName>
    </submittedName>
</protein>
<evidence type="ECO:0000313" key="5">
    <source>
        <dbReference type="Proteomes" id="UP000256326"/>
    </source>
</evidence>
<feature type="non-terminal residue" evidence="4">
    <location>
        <position position="187"/>
    </location>
</feature>
<dbReference type="InterPro" id="IPR011707">
    <property type="entry name" value="Cu-oxidase-like_N"/>
</dbReference>
<dbReference type="Proteomes" id="UP000256326">
    <property type="component" value="Unassembled WGS sequence"/>
</dbReference>
<keyword evidence="5" id="KW-1185">Reference proteome</keyword>
<dbReference type="Gene3D" id="2.60.40.420">
    <property type="entry name" value="Cupredoxins - blue copper proteins"/>
    <property type="match status" value="1"/>
</dbReference>
<dbReference type="EMBL" id="QNUG01000077">
    <property type="protein sequence ID" value="REC65840.1"/>
    <property type="molecule type" value="Genomic_DNA"/>
</dbReference>
<organism evidence="4 5">
    <name type="scientific">Epilithonimonas hispanica</name>
    <dbReference type="NCBI Taxonomy" id="358687"/>
    <lineage>
        <taxon>Bacteria</taxon>
        <taxon>Pseudomonadati</taxon>
        <taxon>Bacteroidota</taxon>
        <taxon>Flavobacteriia</taxon>
        <taxon>Flavobacteriales</taxon>
        <taxon>Weeksellaceae</taxon>
        <taxon>Chryseobacterium group</taxon>
        <taxon>Epilithonimonas</taxon>
    </lineage>
</organism>
<name>A0A3D9CJG6_9FLAO</name>
<dbReference type="InterPro" id="IPR008972">
    <property type="entry name" value="Cupredoxin"/>
</dbReference>
<dbReference type="GO" id="GO:0005507">
    <property type="term" value="F:copper ion binding"/>
    <property type="evidence" value="ECO:0007669"/>
    <property type="project" value="InterPro"/>
</dbReference>
<reference evidence="4 5" key="1">
    <citation type="journal article" date="2006" name="Int. J. Syst. Evol. Microbiol.">
        <title>Chryseobacterium hispanicum sp. nov., isolated from the drinking water distribution system of Sevilla, Spain.</title>
        <authorList>
            <person name="Gallego V."/>
            <person name="Garcia M.T."/>
            <person name="Ventosa A."/>
        </authorList>
    </citation>
    <scope>NUCLEOTIDE SEQUENCE [LARGE SCALE GENOMIC DNA]</scope>
    <source>
        <strain evidence="4 5">KCTC 22104</strain>
    </source>
</reference>
<dbReference type="OrthoDB" id="9757546at2"/>
<comment type="caution">
    <text evidence="4">The sequence shown here is derived from an EMBL/GenBank/DDBJ whole genome shotgun (WGS) entry which is preliminary data.</text>
</comment>
<accession>A0A3D9CJG6</accession>
<proteinExistence type="predicted"/>
<evidence type="ECO:0000313" key="4">
    <source>
        <dbReference type="EMBL" id="REC65840.1"/>
    </source>
</evidence>
<dbReference type="SUPFAM" id="SSF49503">
    <property type="entry name" value="Cupredoxins"/>
    <property type="match status" value="1"/>
</dbReference>
<evidence type="ECO:0000259" key="2">
    <source>
        <dbReference type="Pfam" id="PF07732"/>
    </source>
</evidence>
<evidence type="ECO:0000256" key="1">
    <source>
        <dbReference type="SAM" id="MobiDB-lite"/>
    </source>
</evidence>
<evidence type="ECO:0000259" key="3">
    <source>
        <dbReference type="Pfam" id="PF19335"/>
    </source>
</evidence>
<dbReference type="Pfam" id="PF19335">
    <property type="entry name" value="HMBD"/>
    <property type="match status" value="1"/>
</dbReference>
<feature type="domain" description="Plastocyanin-like" evidence="2">
    <location>
        <begin position="126"/>
        <end position="187"/>
    </location>
</feature>
<feature type="region of interest" description="Disordered" evidence="1">
    <location>
        <begin position="68"/>
        <end position="93"/>
    </location>
</feature>